<keyword evidence="7" id="KW-1185">Reference proteome</keyword>
<dbReference type="InterPro" id="IPR015421">
    <property type="entry name" value="PyrdxlP-dep_Trfase_major"/>
</dbReference>
<comment type="caution">
    <text evidence="6">The sequence shown here is derived from an EMBL/GenBank/DDBJ whole genome shotgun (WGS) entry which is preliminary data.</text>
</comment>
<dbReference type="InterPro" id="IPR050881">
    <property type="entry name" value="LL-DAP_aminotransferase"/>
</dbReference>
<dbReference type="EMBL" id="JXLP01000009">
    <property type="protein sequence ID" value="KIL78419.1"/>
    <property type="molecule type" value="Genomic_DNA"/>
</dbReference>
<dbReference type="InterPro" id="IPR015422">
    <property type="entry name" value="PyrdxlP-dep_Trfase_small"/>
</dbReference>
<dbReference type="Pfam" id="PF00155">
    <property type="entry name" value="Aminotran_1_2"/>
    <property type="match status" value="1"/>
</dbReference>
<name>A0ABR5AUN0_BACBA</name>
<evidence type="ECO:0000313" key="6">
    <source>
        <dbReference type="EMBL" id="KIL78419.1"/>
    </source>
</evidence>
<dbReference type="InterPro" id="IPR004839">
    <property type="entry name" value="Aminotransferase_I/II_large"/>
</dbReference>
<feature type="domain" description="Aminotransferase class I/classII large" evidence="5">
    <location>
        <begin position="32"/>
        <end position="381"/>
    </location>
</feature>
<evidence type="ECO:0000256" key="3">
    <source>
        <dbReference type="ARBA" id="ARBA00022679"/>
    </source>
</evidence>
<accession>A0ABR5AUN0</accession>
<dbReference type="NCBIfam" id="NF006756">
    <property type="entry name" value="PRK09276.1"/>
    <property type="match status" value="1"/>
</dbReference>
<dbReference type="Gene3D" id="3.90.1150.10">
    <property type="entry name" value="Aspartate Aminotransferase, domain 1"/>
    <property type="match status" value="1"/>
</dbReference>
<dbReference type="EC" id="2.6.1.-" evidence="4"/>
<dbReference type="InterPro" id="IPR004838">
    <property type="entry name" value="NHTrfase_class1_PyrdxlP-BS"/>
</dbReference>
<dbReference type="GO" id="GO:0008483">
    <property type="term" value="F:transaminase activity"/>
    <property type="evidence" value="ECO:0007669"/>
    <property type="project" value="UniProtKB-KW"/>
</dbReference>
<evidence type="ECO:0000256" key="2">
    <source>
        <dbReference type="ARBA" id="ARBA00022576"/>
    </source>
</evidence>
<dbReference type="PANTHER" id="PTHR42832:SF3">
    <property type="entry name" value="L-GLUTAMINE--4-(METHYLSULFANYL)-2-OXOBUTANOATE AMINOTRANSFERASE"/>
    <property type="match status" value="1"/>
</dbReference>
<sequence>MSFTSEKIQHLPPYFFSAVDKKKKELLAQGVDVIDLGIGAPDLPTPPFVIEKLKAELDNPKNGTYSPYSGIREFREAVASFYLQNYGVTLDPDTEVLALIGSKEGIANIIPAVVNPGESILVPDPGYPVYRTSAYLSGVHAIDFPLKPENSYAPDFSQLSEENMEKAKLLFLNYPGNPTAATVDLSVFEQAVSFGKDHSMAVVHDAAYSLVTFGEYKAPSILEVPGAKDVALELGSLSKSYNMTGWRIGYAVGNPEMIQALANLKSNIDTSQFMAIQKAAAAALTSDHAAVKENNDIYYERMKKMVQALNSIGIDVDLPKGAFFIWAPVPEGYSSASFAEKVLSEAGVIITPGHLFGPSGEGFFRLSMSVPNDRLDEAVKRMANLKTGVKS</sequence>
<protein>
    <recommendedName>
        <fullName evidence="4">Aminotransferase</fullName>
        <ecNumber evidence="4">2.6.1.-</ecNumber>
    </recommendedName>
</protein>
<proteinExistence type="inferred from homology"/>
<evidence type="ECO:0000256" key="1">
    <source>
        <dbReference type="ARBA" id="ARBA00001933"/>
    </source>
</evidence>
<dbReference type="PROSITE" id="PS00105">
    <property type="entry name" value="AA_TRANSFER_CLASS_1"/>
    <property type="match status" value="1"/>
</dbReference>
<dbReference type="PANTHER" id="PTHR42832">
    <property type="entry name" value="AMINO ACID AMINOTRANSFERASE"/>
    <property type="match status" value="1"/>
</dbReference>
<evidence type="ECO:0000313" key="7">
    <source>
        <dbReference type="Proteomes" id="UP000031982"/>
    </source>
</evidence>
<comment type="cofactor">
    <cofactor evidence="1 4">
        <name>pyridoxal 5'-phosphate</name>
        <dbReference type="ChEBI" id="CHEBI:597326"/>
    </cofactor>
</comment>
<keyword evidence="2 4" id="KW-0032">Aminotransferase</keyword>
<dbReference type="InterPro" id="IPR015424">
    <property type="entry name" value="PyrdxlP-dep_Trfase"/>
</dbReference>
<dbReference type="RefSeq" id="WP_041113722.1">
    <property type="nucleotide sequence ID" value="NZ_JARTHD010000012.1"/>
</dbReference>
<comment type="similarity">
    <text evidence="4">Belongs to the class-I pyridoxal-phosphate-dependent aminotransferase family.</text>
</comment>
<organism evidence="6 7">
    <name type="scientific">Bacillus badius</name>
    <dbReference type="NCBI Taxonomy" id="1455"/>
    <lineage>
        <taxon>Bacteria</taxon>
        <taxon>Bacillati</taxon>
        <taxon>Bacillota</taxon>
        <taxon>Bacilli</taxon>
        <taxon>Bacillales</taxon>
        <taxon>Bacillaceae</taxon>
        <taxon>Pseudobacillus</taxon>
    </lineage>
</organism>
<dbReference type="SUPFAM" id="SSF53383">
    <property type="entry name" value="PLP-dependent transferases"/>
    <property type="match status" value="1"/>
</dbReference>
<gene>
    <name evidence="6" type="ORF">SD77_4099</name>
</gene>
<dbReference type="Gene3D" id="3.40.640.10">
    <property type="entry name" value="Type I PLP-dependent aspartate aminotransferase-like (Major domain)"/>
    <property type="match status" value="1"/>
</dbReference>
<dbReference type="Proteomes" id="UP000031982">
    <property type="component" value="Unassembled WGS sequence"/>
</dbReference>
<evidence type="ECO:0000256" key="4">
    <source>
        <dbReference type="RuleBase" id="RU000481"/>
    </source>
</evidence>
<reference evidence="6 7" key="1">
    <citation type="submission" date="2015-01" db="EMBL/GenBank/DDBJ databases">
        <title>Genome Assembly of Bacillus badius MTCC 1458.</title>
        <authorList>
            <person name="Verma A."/>
            <person name="Khatri I."/>
            <person name="Mual P."/>
            <person name="Subramanian S."/>
            <person name="Krishnamurthi S."/>
        </authorList>
    </citation>
    <scope>NUCLEOTIDE SEQUENCE [LARGE SCALE GENOMIC DNA]</scope>
    <source>
        <strain evidence="6 7">MTCC 1458</strain>
    </source>
</reference>
<evidence type="ECO:0000259" key="5">
    <source>
        <dbReference type="Pfam" id="PF00155"/>
    </source>
</evidence>
<keyword evidence="3 4" id="KW-0808">Transferase</keyword>
<dbReference type="CDD" id="cd00609">
    <property type="entry name" value="AAT_like"/>
    <property type="match status" value="1"/>
</dbReference>